<evidence type="ECO:0000313" key="2">
    <source>
        <dbReference type="Proteomes" id="UP000053477"/>
    </source>
</evidence>
<dbReference type="Proteomes" id="UP000053477">
    <property type="component" value="Unassembled WGS sequence"/>
</dbReference>
<dbReference type="InParanoid" id="A0A0H2RLZ6"/>
<accession>A0A0H2RLZ6</accession>
<dbReference type="AlphaFoldDB" id="A0A0H2RLZ6"/>
<organism evidence="1 2">
    <name type="scientific">Schizopora paradoxa</name>
    <dbReference type="NCBI Taxonomy" id="27342"/>
    <lineage>
        <taxon>Eukaryota</taxon>
        <taxon>Fungi</taxon>
        <taxon>Dikarya</taxon>
        <taxon>Basidiomycota</taxon>
        <taxon>Agaricomycotina</taxon>
        <taxon>Agaricomycetes</taxon>
        <taxon>Hymenochaetales</taxon>
        <taxon>Schizoporaceae</taxon>
        <taxon>Schizopora</taxon>
    </lineage>
</organism>
<evidence type="ECO:0000313" key="1">
    <source>
        <dbReference type="EMBL" id="KLO10463.1"/>
    </source>
</evidence>
<protein>
    <submittedName>
        <fullName evidence="1">Uncharacterized protein</fullName>
    </submittedName>
</protein>
<name>A0A0H2RLZ6_9AGAM</name>
<keyword evidence="2" id="KW-1185">Reference proteome</keyword>
<proteinExistence type="predicted"/>
<gene>
    <name evidence="1" type="ORF">SCHPADRAFT_892310</name>
</gene>
<sequence>MNINEHILREGRTAWDLQVDASMSGSTGQLGDRRSLEYALDFATMLVVVAIFESETQIHERCACKKVLSKSLICIARALARRQESGWKVGQASKTVERTVEASSIDYKIAVGASRNTASKIRRAETTPEICTGSTPDNGSRRLGNRDAGRDEEIIVLGWKEGEVTRENSSALKHPPAKGPSQVEDALTLGAKATLELCKMLGKSIYLLSSVLPHFCSGGGWLLFLVYKVEGVTFAGDLQEENFRIVVMRFVNRSDYGWISPLFSNAWGKRMLNHPPQECLSCFLRGWDTSMSPQLEKGLNVEYLQETAGYTMFKYEDGSVREGSCPDELERTSAYCKSDQSNTSSKLSSPCFVSPCHNDLRVLLLVIERSFRFEGAETDAIEAILERPGVETDGMPDRSLVSSNDSDDDAFRKLTSSKFLKV</sequence>
<dbReference type="EMBL" id="KQ086025">
    <property type="protein sequence ID" value="KLO10463.1"/>
    <property type="molecule type" value="Genomic_DNA"/>
</dbReference>
<reference evidence="1 2" key="1">
    <citation type="submission" date="2015-04" db="EMBL/GenBank/DDBJ databases">
        <title>Complete genome sequence of Schizopora paradoxa KUC8140, a cosmopolitan wood degrader in East Asia.</title>
        <authorList>
            <consortium name="DOE Joint Genome Institute"/>
            <person name="Min B."/>
            <person name="Park H."/>
            <person name="Jang Y."/>
            <person name="Kim J.-J."/>
            <person name="Kim K.H."/>
            <person name="Pangilinan J."/>
            <person name="Lipzen A."/>
            <person name="Riley R."/>
            <person name="Grigoriev I.V."/>
            <person name="Spatafora J.W."/>
            <person name="Choi I.-G."/>
        </authorList>
    </citation>
    <scope>NUCLEOTIDE SEQUENCE [LARGE SCALE GENOMIC DNA]</scope>
    <source>
        <strain evidence="1 2">KUC8140</strain>
    </source>
</reference>